<name>A0A803N030_CHEQI</name>
<dbReference type="GO" id="GO:0004523">
    <property type="term" value="F:RNA-DNA hybrid ribonuclease activity"/>
    <property type="evidence" value="ECO:0007669"/>
    <property type="project" value="InterPro"/>
</dbReference>
<dbReference type="EnsemblPlants" id="AUR62038314-RA">
    <property type="protein sequence ID" value="AUR62038314-RA:cds"/>
    <property type="gene ID" value="AUR62038314"/>
</dbReference>
<proteinExistence type="predicted"/>
<dbReference type="GO" id="GO:0003676">
    <property type="term" value="F:nucleic acid binding"/>
    <property type="evidence" value="ECO:0007669"/>
    <property type="project" value="InterPro"/>
</dbReference>
<dbReference type="InterPro" id="IPR002156">
    <property type="entry name" value="RNaseH_domain"/>
</dbReference>
<sequence length="166" mass="18692">MWAPPQKGYHKLNTDGSWINVDNAGGRGVMRCEKGIWVSGYAMKFNAMTVASAELMAIREGLLRAWSKNIKFLELETYVDALTKMLKDPKSFEDGDLGNLIRDVASLLERDWTVQIFHTSRSVNLVADKLAYMGRTKFKAGECVPFTYPPADCFDLYATEIPDMVP</sequence>
<dbReference type="InterPro" id="IPR044730">
    <property type="entry name" value="RNase_H-like_dom_plant"/>
</dbReference>
<dbReference type="InterPro" id="IPR012337">
    <property type="entry name" value="RNaseH-like_sf"/>
</dbReference>
<dbReference type="OMA" id="MVEIECD"/>
<reference evidence="2" key="2">
    <citation type="submission" date="2021-03" db="UniProtKB">
        <authorList>
            <consortium name="EnsemblPlants"/>
        </authorList>
    </citation>
    <scope>IDENTIFICATION</scope>
</reference>
<dbReference type="AlphaFoldDB" id="A0A803N030"/>
<evidence type="ECO:0000259" key="1">
    <source>
        <dbReference type="Pfam" id="PF13456"/>
    </source>
</evidence>
<protein>
    <recommendedName>
        <fullName evidence="1">RNase H type-1 domain-containing protein</fullName>
    </recommendedName>
</protein>
<dbReference type="PANTHER" id="PTHR47723:SF20">
    <property type="entry name" value="RNASE H TYPE-1 DOMAIN-CONTAINING PROTEIN"/>
    <property type="match status" value="1"/>
</dbReference>
<dbReference type="PANTHER" id="PTHR47723">
    <property type="entry name" value="OS05G0353850 PROTEIN"/>
    <property type="match status" value="1"/>
</dbReference>
<dbReference type="Pfam" id="PF13456">
    <property type="entry name" value="RVT_3"/>
    <property type="match status" value="1"/>
</dbReference>
<organism evidence="2 3">
    <name type="scientific">Chenopodium quinoa</name>
    <name type="common">Quinoa</name>
    <dbReference type="NCBI Taxonomy" id="63459"/>
    <lineage>
        <taxon>Eukaryota</taxon>
        <taxon>Viridiplantae</taxon>
        <taxon>Streptophyta</taxon>
        <taxon>Embryophyta</taxon>
        <taxon>Tracheophyta</taxon>
        <taxon>Spermatophyta</taxon>
        <taxon>Magnoliopsida</taxon>
        <taxon>eudicotyledons</taxon>
        <taxon>Gunneridae</taxon>
        <taxon>Pentapetalae</taxon>
        <taxon>Caryophyllales</taxon>
        <taxon>Chenopodiaceae</taxon>
        <taxon>Chenopodioideae</taxon>
        <taxon>Atripliceae</taxon>
        <taxon>Chenopodium</taxon>
    </lineage>
</organism>
<evidence type="ECO:0000313" key="2">
    <source>
        <dbReference type="EnsemblPlants" id="AUR62038314-RA:cds"/>
    </source>
</evidence>
<dbReference type="Gramene" id="AUR62038314-RA">
    <property type="protein sequence ID" value="AUR62038314-RA:cds"/>
    <property type="gene ID" value="AUR62038314"/>
</dbReference>
<keyword evidence="3" id="KW-1185">Reference proteome</keyword>
<dbReference type="Gene3D" id="3.30.420.10">
    <property type="entry name" value="Ribonuclease H-like superfamily/Ribonuclease H"/>
    <property type="match status" value="1"/>
</dbReference>
<dbReference type="CDD" id="cd06222">
    <property type="entry name" value="RNase_H_like"/>
    <property type="match status" value="1"/>
</dbReference>
<feature type="domain" description="RNase H type-1" evidence="1">
    <location>
        <begin position="13"/>
        <end position="133"/>
    </location>
</feature>
<evidence type="ECO:0000313" key="3">
    <source>
        <dbReference type="Proteomes" id="UP000596660"/>
    </source>
</evidence>
<accession>A0A803N030</accession>
<dbReference type="InterPro" id="IPR053151">
    <property type="entry name" value="RNase_H-like"/>
</dbReference>
<dbReference type="Proteomes" id="UP000596660">
    <property type="component" value="Unplaced"/>
</dbReference>
<dbReference type="InterPro" id="IPR036397">
    <property type="entry name" value="RNaseH_sf"/>
</dbReference>
<reference evidence="2" key="1">
    <citation type="journal article" date="2017" name="Nature">
        <title>The genome of Chenopodium quinoa.</title>
        <authorList>
            <person name="Jarvis D.E."/>
            <person name="Ho Y.S."/>
            <person name="Lightfoot D.J."/>
            <person name="Schmoeckel S.M."/>
            <person name="Li B."/>
            <person name="Borm T.J.A."/>
            <person name="Ohyanagi H."/>
            <person name="Mineta K."/>
            <person name="Michell C.T."/>
            <person name="Saber N."/>
            <person name="Kharbatia N.M."/>
            <person name="Rupper R.R."/>
            <person name="Sharp A.R."/>
            <person name="Dally N."/>
            <person name="Boughton B.A."/>
            <person name="Woo Y.H."/>
            <person name="Gao G."/>
            <person name="Schijlen E.G.W.M."/>
            <person name="Guo X."/>
            <person name="Momin A.A."/>
            <person name="Negrao S."/>
            <person name="Al-Babili S."/>
            <person name="Gehring C."/>
            <person name="Roessner U."/>
            <person name="Jung C."/>
            <person name="Murphy K."/>
            <person name="Arold S.T."/>
            <person name="Gojobori T."/>
            <person name="van der Linden C.G."/>
            <person name="van Loo E.N."/>
            <person name="Jellen E.N."/>
            <person name="Maughan P.J."/>
            <person name="Tester M."/>
        </authorList>
    </citation>
    <scope>NUCLEOTIDE SEQUENCE [LARGE SCALE GENOMIC DNA]</scope>
    <source>
        <strain evidence="2">cv. PI 614886</strain>
    </source>
</reference>
<dbReference type="SUPFAM" id="SSF53098">
    <property type="entry name" value="Ribonuclease H-like"/>
    <property type="match status" value="1"/>
</dbReference>